<keyword evidence="1" id="KW-0812">Transmembrane</keyword>
<dbReference type="AlphaFoldDB" id="A0A5J9WQY1"/>
<evidence type="ECO:0000313" key="3">
    <source>
        <dbReference type="Proteomes" id="UP000324897"/>
    </source>
</evidence>
<evidence type="ECO:0000313" key="2">
    <source>
        <dbReference type="EMBL" id="TVU49704.1"/>
    </source>
</evidence>
<comment type="caution">
    <text evidence="2">The sequence shown here is derived from an EMBL/GenBank/DDBJ whole genome shotgun (WGS) entry which is preliminary data.</text>
</comment>
<organism evidence="2 3">
    <name type="scientific">Eragrostis curvula</name>
    <name type="common">weeping love grass</name>
    <dbReference type="NCBI Taxonomy" id="38414"/>
    <lineage>
        <taxon>Eukaryota</taxon>
        <taxon>Viridiplantae</taxon>
        <taxon>Streptophyta</taxon>
        <taxon>Embryophyta</taxon>
        <taxon>Tracheophyta</taxon>
        <taxon>Spermatophyta</taxon>
        <taxon>Magnoliopsida</taxon>
        <taxon>Liliopsida</taxon>
        <taxon>Poales</taxon>
        <taxon>Poaceae</taxon>
        <taxon>PACMAD clade</taxon>
        <taxon>Chloridoideae</taxon>
        <taxon>Eragrostideae</taxon>
        <taxon>Eragrostidinae</taxon>
        <taxon>Eragrostis</taxon>
    </lineage>
</organism>
<reference evidence="2 3" key="1">
    <citation type="journal article" date="2019" name="Sci. Rep.">
        <title>A high-quality genome of Eragrostis curvula grass provides insights into Poaceae evolution and supports new strategies to enhance forage quality.</title>
        <authorList>
            <person name="Carballo J."/>
            <person name="Santos B.A.C.M."/>
            <person name="Zappacosta D."/>
            <person name="Garbus I."/>
            <person name="Selva J.P."/>
            <person name="Gallo C.A."/>
            <person name="Diaz A."/>
            <person name="Albertini E."/>
            <person name="Caccamo M."/>
            <person name="Echenique V."/>
        </authorList>
    </citation>
    <scope>NUCLEOTIDE SEQUENCE [LARGE SCALE GENOMIC DNA]</scope>
    <source>
        <strain evidence="3">cv. Victoria</strain>
        <tissue evidence="2">Leaf</tissue>
    </source>
</reference>
<gene>
    <name evidence="2" type="ORF">EJB05_01030</name>
</gene>
<feature type="transmembrane region" description="Helical" evidence="1">
    <location>
        <begin position="85"/>
        <end position="108"/>
    </location>
</feature>
<sequence>MAATMAKVLKGGLAPASSHSRRLLPEINSHQGLSGATGKGRLMHTGLFGIRGARCQEQLKSLEQFKGKRFMSSDEMPEVRPHPSFVAVGMASVFGFIMMGIYTLPGTIQTIKSFMK</sequence>
<keyword evidence="3" id="KW-1185">Reference proteome</keyword>
<dbReference type="Proteomes" id="UP000324897">
    <property type="component" value="Chromosome 6"/>
</dbReference>
<dbReference type="OrthoDB" id="10544141at2759"/>
<evidence type="ECO:0000256" key="1">
    <source>
        <dbReference type="SAM" id="Phobius"/>
    </source>
</evidence>
<dbReference type="Gramene" id="TVU49704">
    <property type="protein sequence ID" value="TVU49704"/>
    <property type="gene ID" value="EJB05_01030"/>
</dbReference>
<accession>A0A5J9WQY1</accession>
<protein>
    <submittedName>
        <fullName evidence="2">Uncharacterized protein</fullName>
    </submittedName>
</protein>
<keyword evidence="1" id="KW-0472">Membrane</keyword>
<proteinExistence type="predicted"/>
<dbReference type="EMBL" id="RWGY01000002">
    <property type="protein sequence ID" value="TVU49704.1"/>
    <property type="molecule type" value="Genomic_DNA"/>
</dbReference>
<name>A0A5J9WQY1_9POAL</name>
<keyword evidence="1" id="KW-1133">Transmembrane helix</keyword>